<name>D2EF07_PARA4</name>
<evidence type="ECO:0000313" key="5">
    <source>
        <dbReference type="EMBL" id="EEZ93113.1"/>
    </source>
</evidence>
<dbReference type="GO" id="GO:0005840">
    <property type="term" value="C:ribosome"/>
    <property type="evidence" value="ECO:0007669"/>
    <property type="project" value="UniProtKB-KW"/>
</dbReference>
<dbReference type="NCBIfam" id="TIGR03685">
    <property type="entry name" value="ribo_P1_arch"/>
    <property type="match status" value="1"/>
</dbReference>
<dbReference type="AlphaFoldDB" id="D2EF07"/>
<evidence type="ECO:0000256" key="2">
    <source>
        <dbReference type="ARBA" id="ARBA00022980"/>
    </source>
</evidence>
<comment type="similarity">
    <text evidence="1">Belongs to the eukaryotic ribosomal protein P1/P2 family.</text>
</comment>
<dbReference type="GO" id="GO:1990904">
    <property type="term" value="C:ribonucleoprotein complex"/>
    <property type="evidence" value="ECO:0007669"/>
    <property type="project" value="UniProtKB-KW"/>
</dbReference>
<feature type="region of interest" description="Disordered" evidence="4">
    <location>
        <begin position="62"/>
        <end position="99"/>
    </location>
</feature>
<sequence length="99" mass="10361">MEYVYAAMLLNSLGKEITEDSLKSVISATGAQPDEAQIKVVVSALKGVDINKVIEEAQTAQVAQAPAAQASKETKKEEPHKDEGKSAEEAAAGLSSLFG</sequence>
<dbReference type="Pfam" id="PF00428">
    <property type="entry name" value="Ribosomal_60s"/>
    <property type="match status" value="1"/>
</dbReference>
<gene>
    <name evidence="5" type="ORF">BJBARM4_0314</name>
</gene>
<dbReference type="CDD" id="cd05832">
    <property type="entry name" value="Ribosomal_L12p"/>
    <property type="match status" value="1"/>
</dbReference>
<protein>
    <submittedName>
        <fullName evidence="5">Ribosomal protein 60S</fullName>
    </submittedName>
</protein>
<keyword evidence="2 5" id="KW-0689">Ribosomal protein</keyword>
<dbReference type="EMBL" id="GG730042">
    <property type="protein sequence ID" value="EEZ93113.1"/>
    <property type="molecule type" value="Genomic_DNA"/>
</dbReference>
<accession>D2EF07</accession>
<evidence type="ECO:0000256" key="3">
    <source>
        <dbReference type="ARBA" id="ARBA00023274"/>
    </source>
</evidence>
<dbReference type="FunFam" id="1.10.10.1410:FF:000002">
    <property type="entry name" value="60S acidic ribosomal protein P2"/>
    <property type="match status" value="1"/>
</dbReference>
<keyword evidence="3" id="KW-0687">Ribonucleoprotein</keyword>
<proteinExistence type="inferred from homology"/>
<organism evidence="5 6">
    <name type="scientific">Candidatus Parvarchaeum acidiphilum ARMAN-4</name>
    <dbReference type="NCBI Taxonomy" id="662760"/>
    <lineage>
        <taxon>Archaea</taxon>
        <taxon>Candidatus Parvarchaeota</taxon>
        <taxon>Candidatus Parvarchaeum</taxon>
    </lineage>
</organism>
<dbReference type="GO" id="GO:0006414">
    <property type="term" value="P:translational elongation"/>
    <property type="evidence" value="ECO:0007669"/>
    <property type="project" value="InterPro"/>
</dbReference>
<dbReference type="InterPro" id="IPR038716">
    <property type="entry name" value="P1/P2_N_sf"/>
</dbReference>
<reference evidence="5 6" key="1">
    <citation type="journal article" date="2010" name="Proc. Natl. Acad. Sci. U.S.A.">
        <title>Enigmatic, ultrasmall, uncultivated Archaea.</title>
        <authorList>
            <person name="Baker B.J."/>
            <person name="Comolli L.R."/>
            <person name="Dick G.J."/>
            <person name="Hauser L.J."/>
            <person name="Hyatt D."/>
            <person name="Dill B.D."/>
            <person name="Land M.L."/>
            <person name="Verberkmoes N.C."/>
            <person name="Hettich R.L."/>
            <person name="Banfield J.F."/>
        </authorList>
    </citation>
    <scope>NUCLEOTIDE SEQUENCE [LARGE SCALE GENOMIC DNA]</scope>
</reference>
<evidence type="ECO:0000256" key="4">
    <source>
        <dbReference type="SAM" id="MobiDB-lite"/>
    </source>
</evidence>
<evidence type="ECO:0000313" key="6">
    <source>
        <dbReference type="Proteomes" id="UP000009375"/>
    </source>
</evidence>
<evidence type="ECO:0000256" key="1">
    <source>
        <dbReference type="ARBA" id="ARBA00005436"/>
    </source>
</evidence>
<dbReference type="InterPro" id="IPR022295">
    <property type="entry name" value="Ribosomal_P1_arc"/>
</dbReference>
<dbReference type="GO" id="GO:0003735">
    <property type="term" value="F:structural constituent of ribosome"/>
    <property type="evidence" value="ECO:0007669"/>
    <property type="project" value="InterPro"/>
</dbReference>
<dbReference type="Proteomes" id="UP000009375">
    <property type="component" value="Unassembled WGS sequence"/>
</dbReference>
<feature type="compositionally biased region" description="Basic and acidic residues" evidence="4">
    <location>
        <begin position="72"/>
        <end position="88"/>
    </location>
</feature>
<dbReference type="Gene3D" id="1.10.10.1410">
    <property type="match status" value="1"/>
</dbReference>
<feature type="compositionally biased region" description="Low complexity" evidence="4">
    <location>
        <begin position="89"/>
        <end position="99"/>
    </location>
</feature>